<dbReference type="InterPro" id="IPR026464">
    <property type="entry name" value="NosD_copper_fam"/>
</dbReference>
<dbReference type="InterPro" id="IPR012334">
    <property type="entry name" value="Pectin_lyas_fold"/>
</dbReference>
<evidence type="ECO:0000313" key="7">
    <source>
        <dbReference type="Proteomes" id="UP000636888"/>
    </source>
</evidence>
<proteinExistence type="predicted"/>
<organism evidence="6 7">
    <name type="scientific">Geomesophilobacter sediminis</name>
    <dbReference type="NCBI Taxonomy" id="2798584"/>
    <lineage>
        <taxon>Bacteria</taxon>
        <taxon>Pseudomonadati</taxon>
        <taxon>Thermodesulfobacteriota</taxon>
        <taxon>Desulfuromonadia</taxon>
        <taxon>Geobacterales</taxon>
        <taxon>Geobacteraceae</taxon>
        <taxon>Geomesophilobacter</taxon>
    </lineage>
</organism>
<dbReference type="InterPro" id="IPR006633">
    <property type="entry name" value="Carb-bd_sugar_hydrolysis-dom"/>
</dbReference>
<dbReference type="InterPro" id="IPR011050">
    <property type="entry name" value="Pectin_lyase_fold/virulence"/>
</dbReference>
<keyword evidence="7" id="KW-1185">Reference proteome</keyword>
<keyword evidence="2" id="KW-0677">Repeat</keyword>
<reference evidence="6" key="1">
    <citation type="submission" date="2020-12" db="EMBL/GenBank/DDBJ databases">
        <title>Geomonas sp. Red875, isolated from river sediment.</title>
        <authorList>
            <person name="Xu Z."/>
            <person name="Zhang Z."/>
            <person name="Masuda Y."/>
            <person name="Itoh H."/>
            <person name="Senoo K."/>
        </authorList>
    </citation>
    <scope>NUCLEOTIDE SEQUENCE</scope>
    <source>
        <strain evidence="6">Red875</strain>
    </source>
</reference>
<accession>A0A8J7LTX7</accession>
<dbReference type="InterPro" id="IPR006626">
    <property type="entry name" value="PbH1"/>
</dbReference>
<keyword evidence="3" id="KW-0833">Ubl conjugation pathway</keyword>
<dbReference type="Pfam" id="PF05048">
    <property type="entry name" value="NosD"/>
    <property type="match status" value="2"/>
</dbReference>
<feature type="domain" description="Carbohydrate-binding/sugar hydrolysis" evidence="5">
    <location>
        <begin position="234"/>
        <end position="372"/>
    </location>
</feature>
<feature type="signal peptide" evidence="4">
    <location>
        <begin position="1"/>
        <end position="26"/>
    </location>
</feature>
<dbReference type="InterPro" id="IPR051550">
    <property type="entry name" value="SCF-Subunits/Alg-Epimerases"/>
</dbReference>
<dbReference type="SUPFAM" id="SSF51126">
    <property type="entry name" value="Pectin lyase-like"/>
    <property type="match status" value="1"/>
</dbReference>
<keyword evidence="4" id="KW-0732">Signal</keyword>
<dbReference type="NCBIfam" id="TIGR04247">
    <property type="entry name" value="NosD_copper_fam"/>
    <property type="match status" value="1"/>
</dbReference>
<comment type="pathway">
    <text evidence="1">Protein modification; protein ubiquitination.</text>
</comment>
<evidence type="ECO:0000256" key="3">
    <source>
        <dbReference type="ARBA" id="ARBA00022786"/>
    </source>
</evidence>
<dbReference type="RefSeq" id="WP_199382754.1">
    <property type="nucleotide sequence ID" value="NZ_JAEMHM010000003.1"/>
</dbReference>
<evidence type="ECO:0000313" key="6">
    <source>
        <dbReference type="EMBL" id="MBJ6723914.1"/>
    </source>
</evidence>
<protein>
    <submittedName>
        <fullName evidence="6">Nitrous oxide reductase family maturation protein NosD</fullName>
    </submittedName>
</protein>
<dbReference type="InterPro" id="IPR007742">
    <property type="entry name" value="NosD_dom"/>
</dbReference>
<dbReference type="Proteomes" id="UP000636888">
    <property type="component" value="Unassembled WGS sequence"/>
</dbReference>
<feature type="domain" description="Carbohydrate-binding/sugar hydrolysis" evidence="5">
    <location>
        <begin position="58"/>
        <end position="205"/>
    </location>
</feature>
<name>A0A8J7LTX7_9BACT</name>
<dbReference type="EMBL" id="JAEMHM010000003">
    <property type="protein sequence ID" value="MBJ6723914.1"/>
    <property type="molecule type" value="Genomic_DNA"/>
</dbReference>
<gene>
    <name evidence="6" type="ORF">JFN93_04255</name>
</gene>
<dbReference type="Gene3D" id="2.160.20.10">
    <property type="entry name" value="Single-stranded right-handed beta-helix, Pectin lyase-like"/>
    <property type="match status" value="2"/>
</dbReference>
<evidence type="ECO:0000256" key="4">
    <source>
        <dbReference type="SAM" id="SignalP"/>
    </source>
</evidence>
<dbReference type="PANTHER" id="PTHR22990:SF15">
    <property type="entry name" value="F-BOX ONLY PROTEIN 10"/>
    <property type="match status" value="1"/>
</dbReference>
<dbReference type="InterPro" id="IPR022441">
    <property type="entry name" value="Para_beta_helix_rpt-2"/>
</dbReference>
<dbReference type="SMART" id="SM00710">
    <property type="entry name" value="PbH1"/>
    <property type="match status" value="10"/>
</dbReference>
<dbReference type="PANTHER" id="PTHR22990">
    <property type="entry name" value="F-BOX ONLY PROTEIN"/>
    <property type="match status" value="1"/>
</dbReference>
<evidence type="ECO:0000259" key="5">
    <source>
        <dbReference type="SMART" id="SM00722"/>
    </source>
</evidence>
<evidence type="ECO:0000256" key="1">
    <source>
        <dbReference type="ARBA" id="ARBA00004906"/>
    </source>
</evidence>
<comment type="caution">
    <text evidence="6">The sequence shown here is derived from an EMBL/GenBank/DDBJ whole genome shotgun (WGS) entry which is preliminary data.</text>
</comment>
<dbReference type="SMART" id="SM00722">
    <property type="entry name" value="CASH"/>
    <property type="match status" value="2"/>
</dbReference>
<feature type="chain" id="PRO_5035195330" evidence="4">
    <location>
        <begin position="27"/>
        <end position="430"/>
    </location>
</feature>
<evidence type="ECO:0000256" key="2">
    <source>
        <dbReference type="ARBA" id="ARBA00022737"/>
    </source>
</evidence>
<dbReference type="NCBIfam" id="TIGR03804">
    <property type="entry name" value="para_beta_helix"/>
    <property type="match status" value="4"/>
</dbReference>
<dbReference type="AlphaFoldDB" id="A0A8J7LTX7"/>
<sequence length="430" mass="47214">MTTRHRLGNGLLAGLVVLPLVLPAAAAQGALFPPGPVREIVVGKDRPIKSIKDGVRIASSGDRILVRKGSYSEGNIVIDKPLTILGEGLPQVDGGGKDEIFTVRADNVTIRGLLIKNAGVSFMHDNAAVKIDGARNCIIEGNRFSNDFFAVYLAKATGCTVSGNRISGNGKAEATSGNGIHLWHCSDVKVSGNYVTDQRDGIYIEFSNRVLIEGNQSEKNLRYGLHFMFSNSCRYLNNRFTQNGAGVAVMYSKNVEMRGNRFEKNWGPASYGLLLKDMQQSRIAGNTLAGNTIGIYSEGSFGMTVEQNTFSRNGVGIKLLGSSTDNRFTRNNFLGNSFDVATNSSETQNRFEGNYWDNYQGYDLNKDGIGDVPYRPVRLFSMLITDYPQSLILLRSLFIDVLDLAERAFPVLTPEALVDRRPLMRRVCID</sequence>